<reference evidence="10" key="1">
    <citation type="journal article" date="2019" name="Int. J. Syst. Evol. Microbiol.">
        <title>The Global Catalogue of Microorganisms (GCM) 10K type strain sequencing project: providing services to taxonomists for standard genome sequencing and annotation.</title>
        <authorList>
            <consortium name="The Broad Institute Genomics Platform"/>
            <consortium name="The Broad Institute Genome Sequencing Center for Infectious Disease"/>
            <person name="Wu L."/>
            <person name="Ma J."/>
        </authorList>
    </citation>
    <scope>NUCLEOTIDE SEQUENCE [LARGE SCALE GENOMIC DNA]</scope>
    <source>
        <strain evidence="10">KCTC 12847</strain>
    </source>
</reference>
<dbReference type="Gene3D" id="2.70.98.10">
    <property type="match status" value="1"/>
</dbReference>
<evidence type="ECO:0000259" key="8">
    <source>
        <dbReference type="Pfam" id="PF04349"/>
    </source>
</evidence>
<feature type="compositionally biased region" description="Polar residues" evidence="6">
    <location>
        <begin position="71"/>
        <end position="80"/>
    </location>
</feature>
<comment type="subcellular location">
    <subcellularLocation>
        <location evidence="1">Periplasm</location>
    </subcellularLocation>
</comment>
<sequence length="579" mass="65330">MKVWQCIVVSGLACMLTVAQAQESDTPPQNGSQSAETQPAEASQNATAPQETSSQPAAEQSSQPAVSSEQDAAQASNDSAPRQDWTPDALFEHVITQARDLAGAAYTAPKSALPEEIANMEYHDFRNIRFRRDAALWRNERLFEVQFFHPGFLYDTPVDIHVLRDGSIEEIAFDSNMFEYEGQTGHIRDVVKGMDPEDLGLAGFRLHFPLNTPQYKDEFLVFLGASYFRMIGRDQTYGISARGLAVNTATQGGEEFPAFREFWLIPPEPNSSRITVFALLDSPSVAGAYRFDIEAANNTVIDVDSRLFARSDVAKLGVAPLTSMFLYGENSVQHYDDFRPEVHDSDGMLMHTSGNQWIWRPLSNPPSLNVTQLRDNNPLGFGLMQRDRDFDHYLDTALSYEERPSLWIETRDGDWGEGGVELVEIPADSETYDNIVAYWVPDQDFRAGDERRYQYRLTTYDEPIPHREYARVVRTRQGWGAQPGESNGPPRSLRRFVVDFKGGELSTLSSAQPVEAQLTTSTGETSELHVRKLPDDKTWRAMFKLSPQDDEPADMQLKLMLRGKPLTETWSYIWDPNDL</sequence>
<gene>
    <name evidence="9" type="ORF">ACFOEI_19080</name>
</gene>
<dbReference type="Gene3D" id="2.60.40.10">
    <property type="entry name" value="Immunoglobulins"/>
    <property type="match status" value="1"/>
</dbReference>
<dbReference type="SUPFAM" id="SSF81296">
    <property type="entry name" value="E set domains"/>
    <property type="match status" value="1"/>
</dbReference>
<dbReference type="InterPro" id="IPR014718">
    <property type="entry name" value="GH-type_carb-bd"/>
</dbReference>
<dbReference type="InterPro" id="IPR014756">
    <property type="entry name" value="Ig_E-set"/>
</dbReference>
<dbReference type="PANTHER" id="PTHR30504">
    <property type="entry name" value="GLUCANS BIOSYNTHESIS PROTEIN"/>
    <property type="match status" value="1"/>
</dbReference>
<feature type="compositionally biased region" description="Polar residues" evidence="6">
    <location>
        <begin position="23"/>
        <end position="49"/>
    </location>
</feature>
<dbReference type="InterPro" id="IPR014438">
    <property type="entry name" value="Glucan_biosyn_MdoG/MdoD"/>
</dbReference>
<dbReference type="Pfam" id="PF04349">
    <property type="entry name" value="MdoG"/>
    <property type="match status" value="1"/>
</dbReference>
<evidence type="ECO:0000256" key="6">
    <source>
        <dbReference type="SAM" id="MobiDB-lite"/>
    </source>
</evidence>
<dbReference type="PIRSF" id="PIRSF006281">
    <property type="entry name" value="MdoG"/>
    <property type="match status" value="1"/>
</dbReference>
<evidence type="ECO:0000256" key="4">
    <source>
        <dbReference type="ARBA" id="ARBA00022729"/>
    </source>
</evidence>
<feature type="signal peptide" evidence="7">
    <location>
        <begin position="1"/>
        <end position="21"/>
    </location>
</feature>
<proteinExistence type="inferred from homology"/>
<keyword evidence="5" id="KW-0574">Periplasm</keyword>
<evidence type="ECO:0000313" key="10">
    <source>
        <dbReference type="Proteomes" id="UP001595640"/>
    </source>
</evidence>
<dbReference type="SUPFAM" id="SSF74650">
    <property type="entry name" value="Galactose mutarotase-like"/>
    <property type="match status" value="1"/>
</dbReference>
<dbReference type="RefSeq" id="WP_019020133.1">
    <property type="nucleotide sequence ID" value="NZ_BMXD01000009.1"/>
</dbReference>
<comment type="pathway">
    <text evidence="2">Glycan metabolism; osmoregulated periplasmic glucan (OPG) biosynthesis.</text>
</comment>
<dbReference type="InterPro" id="IPR013783">
    <property type="entry name" value="Ig-like_fold"/>
</dbReference>
<dbReference type="EMBL" id="JBHRUH010000040">
    <property type="protein sequence ID" value="MFC3294150.1"/>
    <property type="molecule type" value="Genomic_DNA"/>
</dbReference>
<evidence type="ECO:0000256" key="7">
    <source>
        <dbReference type="SAM" id="SignalP"/>
    </source>
</evidence>
<feature type="chain" id="PRO_5046044916" evidence="7">
    <location>
        <begin position="22"/>
        <end position="579"/>
    </location>
</feature>
<feature type="domain" description="Glucan biosynthesis periplasmic MdoG C-terminal" evidence="8">
    <location>
        <begin position="91"/>
        <end position="574"/>
    </location>
</feature>
<accession>A0ABV7M6V5</accession>
<feature type="region of interest" description="Disordered" evidence="6">
    <location>
        <begin position="23"/>
        <end position="84"/>
    </location>
</feature>
<organism evidence="9 10">
    <name type="scientific">Modicisalibacter luteus</name>
    <dbReference type="NCBI Taxonomy" id="453962"/>
    <lineage>
        <taxon>Bacteria</taxon>
        <taxon>Pseudomonadati</taxon>
        <taxon>Pseudomonadota</taxon>
        <taxon>Gammaproteobacteria</taxon>
        <taxon>Oceanospirillales</taxon>
        <taxon>Halomonadaceae</taxon>
        <taxon>Modicisalibacter</taxon>
    </lineage>
</organism>
<dbReference type="InterPro" id="IPR011013">
    <property type="entry name" value="Gal_mutarotase_sf_dom"/>
</dbReference>
<protein>
    <submittedName>
        <fullName evidence="9">Glucan biosynthesis protein</fullName>
    </submittedName>
</protein>
<comment type="similarity">
    <text evidence="3">Belongs to the OpgD/OpgG family.</text>
</comment>
<evidence type="ECO:0000256" key="1">
    <source>
        <dbReference type="ARBA" id="ARBA00004418"/>
    </source>
</evidence>
<feature type="compositionally biased region" description="Low complexity" evidence="6">
    <location>
        <begin position="50"/>
        <end position="70"/>
    </location>
</feature>
<evidence type="ECO:0000256" key="2">
    <source>
        <dbReference type="ARBA" id="ARBA00005001"/>
    </source>
</evidence>
<name>A0ABV7M6V5_9GAMM</name>
<keyword evidence="10" id="KW-1185">Reference proteome</keyword>
<keyword evidence="4 7" id="KW-0732">Signal</keyword>
<evidence type="ECO:0000313" key="9">
    <source>
        <dbReference type="EMBL" id="MFC3294150.1"/>
    </source>
</evidence>
<dbReference type="PANTHER" id="PTHR30504:SF3">
    <property type="entry name" value="GLUCANS BIOSYNTHESIS PROTEIN D"/>
    <property type="match status" value="1"/>
</dbReference>
<dbReference type="Proteomes" id="UP001595640">
    <property type="component" value="Unassembled WGS sequence"/>
</dbReference>
<evidence type="ECO:0000256" key="5">
    <source>
        <dbReference type="ARBA" id="ARBA00022764"/>
    </source>
</evidence>
<dbReference type="InterPro" id="IPR007444">
    <property type="entry name" value="Glucan_biosyn_MdoG_C"/>
</dbReference>
<comment type="caution">
    <text evidence="9">The sequence shown here is derived from an EMBL/GenBank/DDBJ whole genome shotgun (WGS) entry which is preliminary data.</text>
</comment>
<evidence type="ECO:0000256" key="3">
    <source>
        <dbReference type="ARBA" id="ARBA00009284"/>
    </source>
</evidence>